<name>A0ABD3CKQ4_9LAMI</name>
<protein>
    <submittedName>
        <fullName evidence="2">Uncharacterized protein</fullName>
    </submittedName>
</protein>
<dbReference type="Proteomes" id="UP001632038">
    <property type="component" value="Unassembled WGS sequence"/>
</dbReference>
<keyword evidence="1" id="KW-0175">Coiled coil</keyword>
<dbReference type="EMBL" id="JAVIJP010000032">
    <property type="protein sequence ID" value="KAL3630510.1"/>
    <property type="molecule type" value="Genomic_DNA"/>
</dbReference>
<comment type="caution">
    <text evidence="2">The sequence shown here is derived from an EMBL/GenBank/DDBJ whole genome shotgun (WGS) entry which is preliminary data.</text>
</comment>
<gene>
    <name evidence="2" type="ORF">CASFOL_023494</name>
</gene>
<sequence>MAKSKGAQTPEIMTLEKDEELRNELYLQGLSDKELADKISRAENLLVNLSKLPDGGARLLLHLKRQIAERERRNHLKTRLTEATVDPFEVDPDGLFLSMAHMKKDAFGTGSYGKTANSSCMSCSSTTSPFQQNDPRVDELQTEVKVLKDQMRQIEERTNRLEAMLQMFLTQQQQDQDASLR</sequence>
<organism evidence="2 3">
    <name type="scientific">Castilleja foliolosa</name>
    <dbReference type="NCBI Taxonomy" id="1961234"/>
    <lineage>
        <taxon>Eukaryota</taxon>
        <taxon>Viridiplantae</taxon>
        <taxon>Streptophyta</taxon>
        <taxon>Embryophyta</taxon>
        <taxon>Tracheophyta</taxon>
        <taxon>Spermatophyta</taxon>
        <taxon>Magnoliopsida</taxon>
        <taxon>eudicotyledons</taxon>
        <taxon>Gunneridae</taxon>
        <taxon>Pentapetalae</taxon>
        <taxon>asterids</taxon>
        <taxon>lamiids</taxon>
        <taxon>Lamiales</taxon>
        <taxon>Orobanchaceae</taxon>
        <taxon>Pedicularideae</taxon>
        <taxon>Castillejinae</taxon>
        <taxon>Castilleja</taxon>
    </lineage>
</organism>
<keyword evidence="3" id="KW-1185">Reference proteome</keyword>
<evidence type="ECO:0000256" key="1">
    <source>
        <dbReference type="SAM" id="Coils"/>
    </source>
</evidence>
<proteinExistence type="predicted"/>
<evidence type="ECO:0000313" key="3">
    <source>
        <dbReference type="Proteomes" id="UP001632038"/>
    </source>
</evidence>
<evidence type="ECO:0000313" key="2">
    <source>
        <dbReference type="EMBL" id="KAL3630510.1"/>
    </source>
</evidence>
<accession>A0ABD3CKQ4</accession>
<dbReference type="AlphaFoldDB" id="A0ABD3CKQ4"/>
<reference evidence="3" key="1">
    <citation type="journal article" date="2024" name="IScience">
        <title>Strigolactones Initiate the Formation of Haustorium-like Structures in Castilleja.</title>
        <authorList>
            <person name="Buerger M."/>
            <person name="Peterson D."/>
            <person name="Chory J."/>
        </authorList>
    </citation>
    <scope>NUCLEOTIDE SEQUENCE [LARGE SCALE GENOMIC DNA]</scope>
</reference>
<feature type="coiled-coil region" evidence="1">
    <location>
        <begin position="137"/>
        <end position="167"/>
    </location>
</feature>